<gene>
    <name evidence="1" type="ordered locus">DP1306</name>
</gene>
<reference evidence="2" key="1">
    <citation type="journal article" date="2004" name="Environ. Microbiol.">
        <title>The genome of Desulfotalea psychrophila, a sulfate-reducing bacterium from permanently cold Arctic sediments.</title>
        <authorList>
            <person name="Rabus R."/>
            <person name="Ruepp A."/>
            <person name="Frickey T."/>
            <person name="Rattei T."/>
            <person name="Fartmann B."/>
            <person name="Stark M."/>
            <person name="Bauer M."/>
            <person name="Zibat A."/>
            <person name="Lombardot T."/>
            <person name="Becker I."/>
            <person name="Amann J."/>
            <person name="Gellner K."/>
            <person name="Teeling H."/>
            <person name="Leuschner W.D."/>
            <person name="Gloeckner F.-O."/>
            <person name="Lupas A.N."/>
            <person name="Amann R."/>
            <person name="Klenk H.-P."/>
        </authorList>
    </citation>
    <scope>NUCLEOTIDE SEQUENCE [LARGE SCALE GENOMIC DNA]</scope>
    <source>
        <strain evidence="2">DSM 12343 / LSv54</strain>
    </source>
</reference>
<proteinExistence type="predicted"/>
<keyword evidence="2" id="KW-1185">Reference proteome</keyword>
<protein>
    <submittedName>
        <fullName evidence="1">Uncharacterized protein</fullName>
    </submittedName>
</protein>
<dbReference type="EMBL" id="CR522870">
    <property type="protein sequence ID" value="CAG36035.1"/>
    <property type="molecule type" value="Genomic_DNA"/>
</dbReference>
<dbReference type="KEGG" id="dps:DP1306"/>
<dbReference type="AlphaFoldDB" id="Q6ANN9"/>
<evidence type="ECO:0000313" key="2">
    <source>
        <dbReference type="Proteomes" id="UP000000602"/>
    </source>
</evidence>
<evidence type="ECO:0000313" key="1">
    <source>
        <dbReference type="EMBL" id="CAG36035.1"/>
    </source>
</evidence>
<dbReference type="HOGENOM" id="CLU_2896800_0_0_7"/>
<name>Q6ANN9_DESPS</name>
<sequence>MFLLLGKEEEKGKFSRFAGGAFREGLGRWKGCRRSLASLPPRHTNYKNRSTVQIIKLAGREN</sequence>
<dbReference type="Proteomes" id="UP000000602">
    <property type="component" value="Chromosome"/>
</dbReference>
<organism evidence="1 2">
    <name type="scientific">Desulfotalea psychrophila (strain LSv54 / DSM 12343)</name>
    <dbReference type="NCBI Taxonomy" id="177439"/>
    <lineage>
        <taxon>Bacteria</taxon>
        <taxon>Pseudomonadati</taxon>
        <taxon>Thermodesulfobacteriota</taxon>
        <taxon>Desulfobulbia</taxon>
        <taxon>Desulfobulbales</taxon>
        <taxon>Desulfocapsaceae</taxon>
        <taxon>Desulfotalea</taxon>
    </lineage>
</organism>
<accession>Q6ANN9</accession>